<gene>
    <name evidence="4" type="primary">Contig7701.g8212</name>
    <name evidence="4" type="ORF">STYLEM_476</name>
</gene>
<feature type="compositionally biased region" description="Low complexity" evidence="2">
    <location>
        <begin position="17"/>
        <end position="50"/>
    </location>
</feature>
<feature type="compositionally biased region" description="Basic residues" evidence="2">
    <location>
        <begin position="191"/>
        <end position="200"/>
    </location>
</feature>
<evidence type="ECO:0000259" key="3">
    <source>
        <dbReference type="PROSITE" id="PS50172"/>
    </source>
</evidence>
<dbReference type="Gene3D" id="3.40.50.10190">
    <property type="entry name" value="BRCT domain"/>
    <property type="match status" value="1"/>
</dbReference>
<reference evidence="4 5" key="1">
    <citation type="submission" date="2014-06" db="EMBL/GenBank/DDBJ databases">
        <authorList>
            <person name="Swart Estienne"/>
        </authorList>
    </citation>
    <scope>NUCLEOTIDE SEQUENCE [LARGE SCALE GENOMIC DNA]</scope>
    <source>
        <strain evidence="4 5">130c</strain>
    </source>
</reference>
<sequence length="604" mass="70310">MKLLSPNINRQKESQPSSKSRISHISSISSNLRRSRISIQSKQSEKSSNSGVKSNRKSQSSRNIFDGLTFLIEVFEDNLNMYQKIQPIIVENGGIVVRQLAEDTNYFVFQNGRRKVLLKAMNDWKDVKVVSPQWIDQSISKRELLDHIQFQPVIINQEEMKDESLQSLQTSKKRPVPVEESKTAHKLSPLKSKRKLKVNNKRNSNKEKTQNESQIKADQNQNNKSALGYDQDDLDKTIQQIQEEKFFMKEFAKDLKKFSKLFEQQQMTEDKLEATNDKSQLIELKDEIKQKKQTKNMNKNQLIESYIEGDIELVDFIENMEIKLKDKSRKGKSRKAVDSNRRISEMFGRNDQRVEDKGNDKGLNSTQLMNKSGLISLQDFLNDIDKENTPINQCEKDYHLRGSAKKHNSQAVDQNHFSQKSIDNYIRSLNSQNSFKPLLNHKPQSIFNQTFLKTIQENSSNRIQKSQTIQASNQNKQLSKKLKNINLSQNSLLSTPKSIKRSRSAHITSRLPFLQLSKDDLKNHIQFDGFAQDQNMLEGNRKAARKHTKSKTQRKVKDRSMPTRKMPQRGCKGNISYVEDQYDFIGELDSKRNRIFHSHQYQYY</sequence>
<name>A0A077ZQ70_STYLE</name>
<dbReference type="InParanoid" id="A0A077ZQ70"/>
<evidence type="ECO:0000313" key="4">
    <source>
        <dbReference type="EMBL" id="CDW71530.1"/>
    </source>
</evidence>
<feature type="region of interest" description="Disordered" evidence="2">
    <location>
        <begin position="543"/>
        <end position="571"/>
    </location>
</feature>
<protein>
    <recommendedName>
        <fullName evidence="3">BRCT domain-containing protein</fullName>
    </recommendedName>
</protein>
<evidence type="ECO:0000313" key="5">
    <source>
        <dbReference type="Proteomes" id="UP000039865"/>
    </source>
</evidence>
<dbReference type="PROSITE" id="PS50172">
    <property type="entry name" value="BRCT"/>
    <property type="match status" value="1"/>
</dbReference>
<proteinExistence type="predicted"/>
<dbReference type="InterPro" id="IPR001357">
    <property type="entry name" value="BRCT_dom"/>
</dbReference>
<dbReference type="EMBL" id="CCKQ01000455">
    <property type="protein sequence ID" value="CDW71530.1"/>
    <property type="molecule type" value="Genomic_DNA"/>
</dbReference>
<dbReference type="SUPFAM" id="SSF52113">
    <property type="entry name" value="BRCT domain"/>
    <property type="match status" value="1"/>
</dbReference>
<keyword evidence="5" id="KW-1185">Reference proteome</keyword>
<dbReference type="InterPro" id="IPR036420">
    <property type="entry name" value="BRCT_dom_sf"/>
</dbReference>
<keyword evidence="1" id="KW-0175">Coiled coil</keyword>
<feature type="domain" description="BRCT" evidence="3">
    <location>
        <begin position="60"/>
        <end position="152"/>
    </location>
</feature>
<evidence type="ECO:0000256" key="2">
    <source>
        <dbReference type="SAM" id="MobiDB-lite"/>
    </source>
</evidence>
<feature type="compositionally biased region" description="Polar residues" evidence="2">
    <location>
        <begin position="211"/>
        <end position="225"/>
    </location>
</feature>
<feature type="compositionally biased region" description="Basic residues" evidence="2">
    <location>
        <begin position="543"/>
        <end position="557"/>
    </location>
</feature>
<accession>A0A077ZQ70</accession>
<feature type="region of interest" description="Disordered" evidence="2">
    <location>
        <begin position="1"/>
        <end position="58"/>
    </location>
</feature>
<evidence type="ECO:0000256" key="1">
    <source>
        <dbReference type="SAM" id="Coils"/>
    </source>
</evidence>
<dbReference type="Pfam" id="PF16589">
    <property type="entry name" value="BRCT_2"/>
    <property type="match status" value="1"/>
</dbReference>
<feature type="coiled-coil region" evidence="1">
    <location>
        <begin position="274"/>
        <end position="301"/>
    </location>
</feature>
<dbReference type="AlphaFoldDB" id="A0A077ZQ70"/>
<dbReference type="Proteomes" id="UP000039865">
    <property type="component" value="Unassembled WGS sequence"/>
</dbReference>
<feature type="region of interest" description="Disordered" evidence="2">
    <location>
        <begin position="164"/>
        <end position="231"/>
    </location>
</feature>
<organism evidence="4 5">
    <name type="scientific">Stylonychia lemnae</name>
    <name type="common">Ciliate</name>
    <dbReference type="NCBI Taxonomy" id="5949"/>
    <lineage>
        <taxon>Eukaryota</taxon>
        <taxon>Sar</taxon>
        <taxon>Alveolata</taxon>
        <taxon>Ciliophora</taxon>
        <taxon>Intramacronucleata</taxon>
        <taxon>Spirotrichea</taxon>
        <taxon>Stichotrichia</taxon>
        <taxon>Sporadotrichida</taxon>
        <taxon>Oxytrichidae</taxon>
        <taxon>Stylonychinae</taxon>
        <taxon>Stylonychia</taxon>
    </lineage>
</organism>
<dbReference type="SMART" id="SM00292">
    <property type="entry name" value="BRCT"/>
    <property type="match status" value="1"/>
</dbReference>